<keyword evidence="2" id="KW-0808">Transferase</keyword>
<keyword evidence="4" id="KW-0418">Kinase</keyword>
<evidence type="ECO:0000256" key="3">
    <source>
        <dbReference type="ARBA" id="ARBA00022741"/>
    </source>
</evidence>
<evidence type="ECO:0000313" key="10">
    <source>
        <dbReference type="Proteomes" id="UP000748531"/>
    </source>
</evidence>
<evidence type="ECO:0000259" key="8">
    <source>
        <dbReference type="PROSITE" id="PS50011"/>
    </source>
</evidence>
<sequence length="1085" mass="122719">MRNINLICHFRRRLPLNSRTRRSRKLFDFWTEFLADVDRSDCNVTKTDASSTVRDMVDYRTHFPVLVMGSHIDRWEPAFLDLNIEKDPKDIRISFYDRDRQHLQSIRVLEDCVRQDDDHVFYLEDIKGISMTKQRSVYLFTVFYSLDFTFKFSCENVREQFCSVVRDQFLSEEQLGDLVLEDSSTAPLEFEYENDERELGRGSFGVVYVGRLVTSQRKIAIKEIPADDSSQFQEVVEEIRLHSRLAHPNIVCYLGAVLQDGQLKILMELVPGGSLTSLLKKYGPLKEPAVAEYSEQILQGLNYLHSHRILHRDIKADNILIDQFTGVVKISDFGVSKRLVGLHAQAQSFKGTVQYMAPELIDNRQGYGFSIDIWSFGCTVVQMLTGSIPFKEYDNAGAILYKCGNFGTGPTIPDYVSDLCRTFVLRTFEPKAVNRPTAAALLSDPFVRPYRKQRSKTTRAPATYGHTPSHRSHLHQLHPEPFDRFISETTESRSSSFKNGIFETSGLVVEDFTSGLVPSTAKEKDKDSTLLACDPSSRALCISVPDGLDNAVNKTRRPSVLDNRRGRLFSEAQQLAPLKIDGVLTPSVLGSSSECLNSEKTDGTPKSISATPEPFQYVKKENDSKCSLRKSLASQRAVFLNAWHAEVIKSGCRLPLMSSTNSGVDLIEPGSGTHQSKRTKTAITPTGASETSERELLECLFDMLLDNLLGGVAWNMMDKCISKSAVAQPRSTFNVNASDTTENDLIERFESIIQKLTGHGYRDDVSLFTSSWLFKFLNSALDRMWKAFEKPLCDQLKSPHELLAWHKFIRDSVVSALAQLTSINKYAELETPNLCDKSTVDQKVKLRRHRTLVVRADNTGSEQLSKVSFPPRIRPISLSFNRMDSSEDSKDDSLPSNSSEAISTDVRPRVSFIDEDRLSHPVSLKDSAAGSDPNEMGYSRGKPNLRRLAETDYDSELEASIEETCRLKVKLARVMSDLNGLLKANIQMQEVELERLRDMTSELPQPCAELRSGHDGIVEWFSSMQLPEADLHTLINNVTDESDFLAMVTKEDLYRMKLCFPTVIRVWRAVTKIREVYRSTMLPKL</sequence>
<feature type="compositionally biased region" description="Basic and acidic residues" evidence="7">
    <location>
        <begin position="884"/>
        <end position="893"/>
    </location>
</feature>
<feature type="region of interest" description="Disordered" evidence="7">
    <location>
        <begin position="667"/>
        <end position="688"/>
    </location>
</feature>
<feature type="binding site" evidence="6">
    <location>
        <position position="222"/>
    </location>
    <ligand>
        <name>ATP</name>
        <dbReference type="ChEBI" id="CHEBI:30616"/>
    </ligand>
</feature>
<dbReference type="EMBL" id="LUCH01002181">
    <property type="protein sequence ID" value="KAF5401873.1"/>
    <property type="molecule type" value="Genomic_DNA"/>
</dbReference>
<dbReference type="InterPro" id="IPR011009">
    <property type="entry name" value="Kinase-like_dom_sf"/>
</dbReference>
<protein>
    <recommendedName>
        <fullName evidence="8">Protein kinase domain-containing protein</fullName>
    </recommendedName>
</protein>
<dbReference type="OrthoDB" id="275301at2759"/>
<keyword evidence="1" id="KW-0723">Serine/threonine-protein kinase</keyword>
<evidence type="ECO:0000256" key="5">
    <source>
        <dbReference type="ARBA" id="ARBA00022840"/>
    </source>
</evidence>
<dbReference type="PROSITE" id="PS00108">
    <property type="entry name" value="PROTEIN_KINASE_ST"/>
    <property type="match status" value="1"/>
</dbReference>
<feature type="region of interest" description="Disordered" evidence="7">
    <location>
        <begin position="880"/>
        <end position="906"/>
    </location>
</feature>
<dbReference type="SMART" id="SM00220">
    <property type="entry name" value="S_TKc"/>
    <property type="match status" value="1"/>
</dbReference>
<dbReference type="PANTHER" id="PTHR11584:SF394">
    <property type="entry name" value="APOPTOTIC SIGNAL-REGULATING KINASE 1, ISOFORM C"/>
    <property type="match status" value="1"/>
</dbReference>
<dbReference type="InterPro" id="IPR008271">
    <property type="entry name" value="Ser/Thr_kinase_AS"/>
</dbReference>
<evidence type="ECO:0000256" key="4">
    <source>
        <dbReference type="ARBA" id="ARBA00022777"/>
    </source>
</evidence>
<accession>A0A8J4WHA0</accession>
<dbReference type="GO" id="GO:0004674">
    <property type="term" value="F:protein serine/threonine kinase activity"/>
    <property type="evidence" value="ECO:0007669"/>
    <property type="project" value="UniProtKB-KW"/>
</dbReference>
<name>A0A8J4WHA0_9TREM</name>
<dbReference type="PROSITE" id="PS50011">
    <property type="entry name" value="PROTEIN_KINASE_DOM"/>
    <property type="match status" value="1"/>
</dbReference>
<evidence type="ECO:0000256" key="2">
    <source>
        <dbReference type="ARBA" id="ARBA00022679"/>
    </source>
</evidence>
<dbReference type="SUPFAM" id="SSF56112">
    <property type="entry name" value="Protein kinase-like (PK-like)"/>
    <property type="match status" value="1"/>
</dbReference>
<dbReference type="Pfam" id="PF00069">
    <property type="entry name" value="Pkinase"/>
    <property type="match status" value="1"/>
</dbReference>
<feature type="region of interest" description="Disordered" evidence="7">
    <location>
        <begin position="921"/>
        <end position="942"/>
    </location>
</feature>
<dbReference type="GO" id="GO:0005524">
    <property type="term" value="F:ATP binding"/>
    <property type="evidence" value="ECO:0007669"/>
    <property type="project" value="UniProtKB-UniRule"/>
</dbReference>
<keyword evidence="5 6" id="KW-0067">ATP-binding</keyword>
<dbReference type="Proteomes" id="UP000748531">
    <property type="component" value="Unassembled WGS sequence"/>
</dbReference>
<feature type="domain" description="Protein kinase" evidence="8">
    <location>
        <begin position="193"/>
        <end position="447"/>
    </location>
</feature>
<feature type="region of interest" description="Disordered" evidence="7">
    <location>
        <begin position="452"/>
        <end position="475"/>
    </location>
</feature>
<organism evidence="9 10">
    <name type="scientific">Paragonimus heterotremus</name>
    <dbReference type="NCBI Taxonomy" id="100268"/>
    <lineage>
        <taxon>Eukaryota</taxon>
        <taxon>Metazoa</taxon>
        <taxon>Spiralia</taxon>
        <taxon>Lophotrochozoa</taxon>
        <taxon>Platyhelminthes</taxon>
        <taxon>Trematoda</taxon>
        <taxon>Digenea</taxon>
        <taxon>Plagiorchiida</taxon>
        <taxon>Troglotremata</taxon>
        <taxon>Troglotrematidae</taxon>
        <taxon>Paragonimus</taxon>
    </lineage>
</organism>
<dbReference type="PROSITE" id="PS00107">
    <property type="entry name" value="PROTEIN_KINASE_ATP"/>
    <property type="match status" value="1"/>
</dbReference>
<comment type="caution">
    <text evidence="9">The sequence shown here is derived from an EMBL/GenBank/DDBJ whole genome shotgun (WGS) entry which is preliminary data.</text>
</comment>
<dbReference type="Pfam" id="PF19039">
    <property type="entry name" value="ASK_PH"/>
    <property type="match status" value="1"/>
</dbReference>
<dbReference type="InterPro" id="IPR043969">
    <property type="entry name" value="MAP3K_PH"/>
</dbReference>
<dbReference type="InterPro" id="IPR000719">
    <property type="entry name" value="Prot_kinase_dom"/>
</dbReference>
<dbReference type="GO" id="GO:0035556">
    <property type="term" value="P:intracellular signal transduction"/>
    <property type="evidence" value="ECO:0007669"/>
    <property type="project" value="UniProtKB-ARBA"/>
</dbReference>
<evidence type="ECO:0000256" key="6">
    <source>
        <dbReference type="PROSITE-ProRule" id="PRU10141"/>
    </source>
</evidence>
<gene>
    <name evidence="9" type="ORF">PHET_04466</name>
</gene>
<dbReference type="Gene3D" id="1.10.510.10">
    <property type="entry name" value="Transferase(Phosphotransferase) domain 1"/>
    <property type="match status" value="1"/>
</dbReference>
<proteinExistence type="predicted"/>
<evidence type="ECO:0000313" key="9">
    <source>
        <dbReference type="EMBL" id="KAF5401873.1"/>
    </source>
</evidence>
<dbReference type="AlphaFoldDB" id="A0A8J4WHA0"/>
<dbReference type="InterPro" id="IPR017441">
    <property type="entry name" value="Protein_kinase_ATP_BS"/>
</dbReference>
<evidence type="ECO:0000256" key="1">
    <source>
        <dbReference type="ARBA" id="ARBA00022527"/>
    </source>
</evidence>
<keyword evidence="10" id="KW-1185">Reference proteome</keyword>
<reference evidence="9" key="1">
    <citation type="submission" date="2019-05" db="EMBL/GenBank/DDBJ databases">
        <title>Annotation for the trematode Paragonimus heterotremus.</title>
        <authorList>
            <person name="Choi Y.-J."/>
        </authorList>
    </citation>
    <scope>NUCLEOTIDE SEQUENCE</scope>
    <source>
        <strain evidence="9">LC</strain>
    </source>
</reference>
<keyword evidence="3 6" id="KW-0547">Nucleotide-binding</keyword>
<dbReference type="PANTHER" id="PTHR11584">
    <property type="entry name" value="SERINE/THREONINE PROTEIN KINASE"/>
    <property type="match status" value="1"/>
</dbReference>
<evidence type="ECO:0000256" key="7">
    <source>
        <dbReference type="SAM" id="MobiDB-lite"/>
    </source>
</evidence>